<dbReference type="SUPFAM" id="SSF51197">
    <property type="entry name" value="Clavaminate synthase-like"/>
    <property type="match status" value="1"/>
</dbReference>
<dbReference type="EC" id="1.14.11.-" evidence="3"/>
<dbReference type="PANTHER" id="PTHR13096">
    <property type="entry name" value="MINA53 MYC INDUCED NUCLEAR ANTIGEN"/>
    <property type="match status" value="1"/>
</dbReference>
<keyword evidence="3" id="KW-0560">Oxidoreductase</keyword>
<comment type="subcellular location">
    <subcellularLocation>
        <location evidence="3">Nucleus</location>
    </subcellularLocation>
</comment>
<feature type="domain" description="JmjC" evidence="4">
    <location>
        <begin position="66"/>
        <end position="233"/>
    </location>
</feature>
<proteinExistence type="inferred from homology"/>
<evidence type="ECO:0000256" key="1">
    <source>
        <dbReference type="ARBA" id="ARBA00022723"/>
    </source>
</evidence>
<evidence type="ECO:0000313" key="5">
    <source>
        <dbReference type="EMBL" id="KAF8821080.1"/>
    </source>
</evidence>
<dbReference type="PROSITE" id="PS51184">
    <property type="entry name" value="JMJC"/>
    <property type="match status" value="1"/>
</dbReference>
<dbReference type="Pfam" id="PF08007">
    <property type="entry name" value="JmjC_2"/>
    <property type="match status" value="1"/>
</dbReference>
<comment type="function">
    <text evidence="3">Oxygenase that can act as both a histone lysine demethylase and a ribosomal histidine hydroxylase.</text>
</comment>
<dbReference type="Gene3D" id="2.60.120.650">
    <property type="entry name" value="Cupin"/>
    <property type="match status" value="1"/>
</dbReference>
<gene>
    <name evidence="5" type="ORF">IE077_002479</name>
</gene>
<comment type="similarity">
    <text evidence="3">Belongs to the ROX family.</text>
</comment>
<keyword evidence="3" id="KW-0805">Transcription regulation</keyword>
<comment type="caution">
    <text evidence="5">The sequence shown here is derived from an EMBL/GenBank/DDBJ whole genome shotgun (WGS) entry which is preliminary data.</text>
</comment>
<sequence length="399" mass="45839">MQSKQSGEQSPEELFSIAILTQHFFRDIWERKSIVFDSVNTQLEKCFSADWINTDDIVAMIENAQESVQLFRRGFPLPLSDIYRAYLDDASIILNKADRCSEKLFNFCQYLATHFFYHTFAVGYLTPRNSFAVRAHSDDQDVFLIQIWGSKHWRVYNPIVTLPYTEEMVGKSCPIVQDVGAPCLEHVLKCGDILYIPRGFIHEAATSNSCSFHITLTIPTSDFCWGIAIERIIRNTVLEHRLSNDMIRFFRTSILMKSLHPKALKDELKQHIRRKNASQKEEYNRMQRLREKRPNGLTTDDIIGLKEGVSCSRSTEEDVFVFRRGDESLTMSIAASSSRMIQQLAQGMHVKVKDLKCEDPFERLCVCAILLTKDILSCFSFHSYTQVEGGDTGGEIRSN</sequence>
<keyword evidence="2 3" id="KW-0408">Iron</keyword>
<keyword evidence="3" id="KW-0804">Transcription</keyword>
<dbReference type="EMBL" id="JADAQX010000239">
    <property type="protein sequence ID" value="KAF8821080.1"/>
    <property type="molecule type" value="Genomic_DNA"/>
</dbReference>
<evidence type="ECO:0000256" key="3">
    <source>
        <dbReference type="RuleBase" id="RU366061"/>
    </source>
</evidence>
<keyword evidence="3" id="KW-0223">Dioxygenase</keyword>
<protein>
    <recommendedName>
        <fullName evidence="3">Bifunctional lysine-specific demethylase and histidyl-hydroxylase</fullName>
        <ecNumber evidence="3">1.14.11.-</ecNumber>
    </recommendedName>
</protein>
<dbReference type="PANTHER" id="PTHR13096:SF8">
    <property type="entry name" value="RIBOSOMAL OXYGENASE 1"/>
    <property type="match status" value="1"/>
</dbReference>
<organism evidence="5 6">
    <name type="scientific">Cardiosporidium cionae</name>
    <dbReference type="NCBI Taxonomy" id="476202"/>
    <lineage>
        <taxon>Eukaryota</taxon>
        <taxon>Sar</taxon>
        <taxon>Alveolata</taxon>
        <taxon>Apicomplexa</taxon>
        <taxon>Aconoidasida</taxon>
        <taxon>Nephromycida</taxon>
        <taxon>Cardiosporidium</taxon>
    </lineage>
</organism>
<dbReference type="InterPro" id="IPR039994">
    <property type="entry name" value="NO66-like"/>
</dbReference>
<reference evidence="5 6" key="1">
    <citation type="journal article" date="2020" name="bioRxiv">
        <title>Metabolic contributions of an alphaproteobacterial endosymbiont in the apicomplexan Cardiosporidium cionae.</title>
        <authorList>
            <person name="Hunter E.S."/>
            <person name="Paight C.J."/>
            <person name="Lane C.E."/>
        </authorList>
    </citation>
    <scope>NUCLEOTIDE SEQUENCE [LARGE SCALE GENOMIC DNA]</scope>
    <source>
        <strain evidence="5">ESH_2018</strain>
    </source>
</reference>
<dbReference type="InterPro" id="IPR003347">
    <property type="entry name" value="JmjC_dom"/>
</dbReference>
<evidence type="ECO:0000259" key="4">
    <source>
        <dbReference type="PROSITE" id="PS51184"/>
    </source>
</evidence>
<evidence type="ECO:0000256" key="2">
    <source>
        <dbReference type="ARBA" id="ARBA00023004"/>
    </source>
</evidence>
<name>A0ABQ7JBN4_9APIC</name>
<keyword evidence="1 3" id="KW-0479">Metal-binding</keyword>
<keyword evidence="3" id="KW-0539">Nucleus</keyword>
<dbReference type="Proteomes" id="UP000823046">
    <property type="component" value="Unassembled WGS sequence"/>
</dbReference>
<comment type="cofactor">
    <cofactor evidence="3">
        <name>Fe(2+)</name>
        <dbReference type="ChEBI" id="CHEBI:29033"/>
    </cofactor>
    <text evidence="3">Binds 1 Fe(2+) ion per subunit.</text>
</comment>
<accession>A0ABQ7JBN4</accession>
<evidence type="ECO:0000313" key="6">
    <source>
        <dbReference type="Proteomes" id="UP000823046"/>
    </source>
</evidence>
<keyword evidence="6" id="KW-1185">Reference proteome</keyword>